<protein>
    <submittedName>
        <fullName evidence="3">RING-type domain-containing protein</fullName>
    </submittedName>
</protein>
<evidence type="ECO:0000313" key="3">
    <source>
        <dbReference type="EMBL" id="CAL4786432.1"/>
    </source>
</evidence>
<dbReference type="EMBL" id="CAMXCT020002585">
    <property type="protein sequence ID" value="CAL1152495.1"/>
    <property type="molecule type" value="Genomic_DNA"/>
</dbReference>
<dbReference type="EMBL" id="CAMXCT010002585">
    <property type="protein sequence ID" value="CAI3999120.1"/>
    <property type="molecule type" value="Genomic_DNA"/>
</dbReference>
<evidence type="ECO:0000313" key="2">
    <source>
        <dbReference type="EMBL" id="CAI3999120.1"/>
    </source>
</evidence>
<keyword evidence="4" id="KW-1185">Reference proteome</keyword>
<accession>A0A9P1CWT2</accession>
<sequence length="365" mass="41974">MSGEDANPLNRRLPAEVVTRQKREVKKIVENNDEVQVDLKTALSLKPEARVKWLSKALRMVEDKRASSTELYDIVSNRKFCATMHTRNSQRLRGLILDNLSIFSEKQRRFLRSDEWAPNKLFEEEDIKEAEEEDRKLSPSVKRDGRPERLTERAVEKVDGRREGRAAEGQTDGKAEMKRKVDANTKRSEDKSGDAEKDAGGGWTFTIRERPMPDPLTSGKKRRKGAEDSEARFEAMAEKNEASLKKQEEDVDSSLALLERLQQTHTPQEKERSKRVRSPKKRDQRHRHLSRSKSISAASVTSSDDRGKRSRGKKRKGRSRSRERAGGGGVSFEEALRRRMQQRDSEMETSRMPVVDPGHAKKNWR</sequence>
<feature type="compositionally biased region" description="Basic and acidic residues" evidence="1">
    <location>
        <begin position="225"/>
        <end position="248"/>
    </location>
</feature>
<comment type="caution">
    <text evidence="2">The sequence shown here is derived from an EMBL/GenBank/DDBJ whole genome shotgun (WGS) entry which is preliminary data.</text>
</comment>
<feature type="compositionally biased region" description="Low complexity" evidence="1">
    <location>
        <begin position="292"/>
        <end position="302"/>
    </location>
</feature>
<dbReference type="Proteomes" id="UP001152797">
    <property type="component" value="Unassembled WGS sequence"/>
</dbReference>
<reference evidence="2" key="1">
    <citation type="submission" date="2022-10" db="EMBL/GenBank/DDBJ databases">
        <authorList>
            <person name="Chen Y."/>
            <person name="Dougan E. K."/>
            <person name="Chan C."/>
            <person name="Rhodes N."/>
            <person name="Thang M."/>
        </authorList>
    </citation>
    <scope>NUCLEOTIDE SEQUENCE</scope>
</reference>
<evidence type="ECO:0000313" key="4">
    <source>
        <dbReference type="Proteomes" id="UP001152797"/>
    </source>
</evidence>
<name>A0A9P1CWT2_9DINO</name>
<organism evidence="2">
    <name type="scientific">Cladocopium goreaui</name>
    <dbReference type="NCBI Taxonomy" id="2562237"/>
    <lineage>
        <taxon>Eukaryota</taxon>
        <taxon>Sar</taxon>
        <taxon>Alveolata</taxon>
        <taxon>Dinophyceae</taxon>
        <taxon>Suessiales</taxon>
        <taxon>Symbiodiniaceae</taxon>
        <taxon>Cladocopium</taxon>
    </lineage>
</organism>
<dbReference type="AlphaFoldDB" id="A0A9P1CWT2"/>
<feature type="compositionally biased region" description="Basic residues" evidence="1">
    <location>
        <begin position="273"/>
        <end position="291"/>
    </location>
</feature>
<evidence type="ECO:0000256" key="1">
    <source>
        <dbReference type="SAM" id="MobiDB-lite"/>
    </source>
</evidence>
<feature type="compositionally biased region" description="Basic and acidic residues" evidence="1">
    <location>
        <begin position="334"/>
        <end position="349"/>
    </location>
</feature>
<feature type="compositionally biased region" description="Basic and acidic residues" evidence="1">
    <location>
        <begin position="133"/>
        <end position="199"/>
    </location>
</feature>
<dbReference type="OrthoDB" id="444483at2759"/>
<dbReference type="EMBL" id="CAMXCT030002585">
    <property type="protein sequence ID" value="CAL4786432.1"/>
    <property type="molecule type" value="Genomic_DNA"/>
</dbReference>
<feature type="compositionally biased region" description="Basic residues" evidence="1">
    <location>
        <begin position="308"/>
        <end position="319"/>
    </location>
</feature>
<gene>
    <name evidence="2" type="ORF">C1SCF055_LOCUS25363</name>
</gene>
<feature type="region of interest" description="Disordered" evidence="1">
    <location>
        <begin position="128"/>
        <end position="365"/>
    </location>
</feature>
<reference evidence="3 4" key="2">
    <citation type="submission" date="2024-05" db="EMBL/GenBank/DDBJ databases">
        <authorList>
            <person name="Chen Y."/>
            <person name="Shah S."/>
            <person name="Dougan E. K."/>
            <person name="Thang M."/>
            <person name="Chan C."/>
        </authorList>
    </citation>
    <scope>NUCLEOTIDE SEQUENCE [LARGE SCALE GENOMIC DNA]</scope>
</reference>
<proteinExistence type="predicted"/>